<evidence type="ECO:0000313" key="2">
    <source>
        <dbReference type="Proteomes" id="UP000638648"/>
    </source>
</evidence>
<keyword evidence="2" id="KW-1185">Reference proteome</keyword>
<dbReference type="RefSeq" id="WP_192748097.1">
    <property type="nucleotide sequence ID" value="NZ_BAABJL010000055.1"/>
</dbReference>
<proteinExistence type="predicted"/>
<accession>A0A927MQ84</accession>
<dbReference type="EMBL" id="JADBEM010000001">
    <property type="protein sequence ID" value="MBE1603218.1"/>
    <property type="molecule type" value="Genomic_DNA"/>
</dbReference>
<organism evidence="1 2">
    <name type="scientific">Actinopolymorpha pittospori</name>
    <dbReference type="NCBI Taxonomy" id="648752"/>
    <lineage>
        <taxon>Bacteria</taxon>
        <taxon>Bacillati</taxon>
        <taxon>Actinomycetota</taxon>
        <taxon>Actinomycetes</taxon>
        <taxon>Propionibacteriales</taxon>
        <taxon>Actinopolymorphaceae</taxon>
        <taxon>Actinopolymorpha</taxon>
    </lineage>
</organism>
<sequence>MRILQLYPVGEYEFISTVDEDDLELVGELDATSRTADWSPVEVRIFSEDDDTGAPLQRADFPWLGSWALVLRDRAIDLAGPVLAPFGEFLPLTCADAAVTCFNGLELIDALDESRSQIVRFPSSGRIMAIEKHGFRPEMIPERSVFKIPQEQLGPLFYTEPVVDDLRALGLTGLDFRLVWDSDGM</sequence>
<gene>
    <name evidence="1" type="ORF">HEB94_000066</name>
</gene>
<protein>
    <submittedName>
        <fullName evidence="1">Uncharacterized protein</fullName>
    </submittedName>
</protein>
<evidence type="ECO:0000313" key="1">
    <source>
        <dbReference type="EMBL" id="MBE1603218.1"/>
    </source>
</evidence>
<dbReference type="AlphaFoldDB" id="A0A927MQ84"/>
<reference evidence="1" key="1">
    <citation type="submission" date="2020-10" db="EMBL/GenBank/DDBJ databases">
        <title>Sequencing the genomes of 1000 actinobacteria strains.</title>
        <authorList>
            <person name="Klenk H.-P."/>
        </authorList>
    </citation>
    <scope>NUCLEOTIDE SEQUENCE</scope>
    <source>
        <strain evidence="1">DSM 45354</strain>
    </source>
</reference>
<dbReference type="Proteomes" id="UP000638648">
    <property type="component" value="Unassembled WGS sequence"/>
</dbReference>
<name>A0A927MQ84_9ACTN</name>
<comment type="caution">
    <text evidence="1">The sequence shown here is derived from an EMBL/GenBank/DDBJ whole genome shotgun (WGS) entry which is preliminary data.</text>
</comment>